<dbReference type="PANTHER" id="PTHR21569">
    <property type="entry name" value="RIBOSOMAL PROTEIN S9"/>
    <property type="match status" value="1"/>
</dbReference>
<dbReference type="GO" id="GO:0003723">
    <property type="term" value="F:RNA binding"/>
    <property type="evidence" value="ECO:0007669"/>
    <property type="project" value="TreeGrafter"/>
</dbReference>
<dbReference type="GO" id="GO:0015935">
    <property type="term" value="C:small ribosomal subunit"/>
    <property type="evidence" value="ECO:0007669"/>
    <property type="project" value="TreeGrafter"/>
</dbReference>
<name>A0A6V8NNR6_9ACTN</name>
<dbReference type="Proteomes" id="UP000580051">
    <property type="component" value="Unassembled WGS sequence"/>
</dbReference>
<reference evidence="7 8" key="1">
    <citation type="journal article" date="2020" name="Front. Microbiol.">
        <title>Single-cell genomics of novel Actinobacteria with the Wood-Ljungdahl pathway discovered in a serpentinizing system.</title>
        <authorList>
            <person name="Merino N."/>
            <person name="Kawai M."/>
            <person name="Boyd E.S."/>
            <person name="Colman D.R."/>
            <person name="McGlynn S.E."/>
            <person name="Nealson K.H."/>
            <person name="Kurokawa K."/>
            <person name="Hongoh Y."/>
        </authorList>
    </citation>
    <scope>NUCLEOTIDE SEQUENCE [LARGE SCALE GENOMIC DNA]</scope>
    <source>
        <strain evidence="7 8">S06</strain>
    </source>
</reference>
<accession>A0A6V8NNR6</accession>
<feature type="compositionally biased region" description="Basic and acidic residues" evidence="6">
    <location>
        <begin position="132"/>
        <end position="148"/>
    </location>
</feature>
<comment type="similarity">
    <text evidence="1">Belongs to the universal ribosomal protein uS9 family.</text>
</comment>
<dbReference type="GO" id="GO:0006412">
    <property type="term" value="P:translation"/>
    <property type="evidence" value="ECO:0007669"/>
    <property type="project" value="InterPro"/>
</dbReference>
<gene>
    <name evidence="7" type="ORF">HKBW3S06_00118</name>
</gene>
<dbReference type="RefSeq" id="WP_176226033.1">
    <property type="nucleotide sequence ID" value="NZ_BLRV01000006.1"/>
</dbReference>
<dbReference type="SUPFAM" id="SSF54211">
    <property type="entry name" value="Ribosomal protein S5 domain 2-like"/>
    <property type="match status" value="1"/>
</dbReference>
<evidence type="ECO:0000313" key="7">
    <source>
        <dbReference type="EMBL" id="GFP20891.1"/>
    </source>
</evidence>
<dbReference type="GO" id="GO:0003735">
    <property type="term" value="F:structural constituent of ribosome"/>
    <property type="evidence" value="ECO:0007669"/>
    <property type="project" value="InterPro"/>
</dbReference>
<proteinExistence type="inferred from homology"/>
<evidence type="ECO:0000256" key="3">
    <source>
        <dbReference type="ARBA" id="ARBA00023274"/>
    </source>
</evidence>
<dbReference type="InterPro" id="IPR014721">
    <property type="entry name" value="Ribsml_uS5_D2-typ_fold_subgr"/>
</dbReference>
<evidence type="ECO:0000256" key="5">
    <source>
        <dbReference type="ARBA" id="ARBA00035523"/>
    </source>
</evidence>
<dbReference type="Pfam" id="PF00380">
    <property type="entry name" value="Ribosomal_S9"/>
    <property type="match status" value="1"/>
</dbReference>
<organism evidence="7 8">
    <name type="scientific">Candidatus Hakubella thermalkaliphila</name>
    <dbReference type="NCBI Taxonomy" id="2754717"/>
    <lineage>
        <taxon>Bacteria</taxon>
        <taxon>Bacillati</taxon>
        <taxon>Actinomycetota</taxon>
        <taxon>Actinomycetota incertae sedis</taxon>
        <taxon>Candidatus Hakubellales</taxon>
        <taxon>Candidatus Hakubellaceae</taxon>
        <taxon>Candidatus Hakubella</taxon>
    </lineage>
</organism>
<dbReference type="Gene3D" id="3.30.230.10">
    <property type="match status" value="1"/>
</dbReference>
<evidence type="ECO:0000256" key="2">
    <source>
        <dbReference type="ARBA" id="ARBA00022980"/>
    </source>
</evidence>
<evidence type="ECO:0000256" key="6">
    <source>
        <dbReference type="SAM" id="MobiDB-lite"/>
    </source>
</evidence>
<keyword evidence="2" id="KW-0689">Ribosomal protein</keyword>
<dbReference type="AlphaFoldDB" id="A0A6V8NNR6"/>
<feature type="region of interest" description="Disordered" evidence="6">
    <location>
        <begin position="38"/>
        <end position="148"/>
    </location>
</feature>
<feature type="compositionally biased region" description="Basic and acidic residues" evidence="6">
    <location>
        <begin position="39"/>
        <end position="123"/>
    </location>
</feature>
<evidence type="ECO:0000313" key="8">
    <source>
        <dbReference type="Proteomes" id="UP000580051"/>
    </source>
</evidence>
<keyword evidence="3" id="KW-0687">Ribonucleoprotein</keyword>
<comment type="caution">
    <text evidence="7">The sequence shown here is derived from an EMBL/GenBank/DDBJ whole genome shotgun (WGS) entry which is preliminary data.</text>
</comment>
<dbReference type="InterPro" id="IPR020568">
    <property type="entry name" value="Ribosomal_Su5_D2-typ_SF"/>
</dbReference>
<protein>
    <recommendedName>
        <fullName evidence="4">Small ribosomal subunit protein uS9</fullName>
    </recommendedName>
    <alternativeName>
        <fullName evidence="5">30S ribosomal protein S9</fullName>
    </alternativeName>
</protein>
<dbReference type="PANTHER" id="PTHR21569:SF1">
    <property type="entry name" value="SMALL RIBOSOMAL SUBUNIT PROTEIN US9M"/>
    <property type="match status" value="1"/>
</dbReference>
<evidence type="ECO:0000256" key="1">
    <source>
        <dbReference type="ARBA" id="ARBA00005251"/>
    </source>
</evidence>
<dbReference type="EMBL" id="BLRV01000006">
    <property type="protein sequence ID" value="GFP20891.1"/>
    <property type="molecule type" value="Genomic_DNA"/>
</dbReference>
<dbReference type="InterPro" id="IPR000754">
    <property type="entry name" value="Ribosomal_uS9"/>
</dbReference>
<evidence type="ECO:0000256" key="4">
    <source>
        <dbReference type="ARBA" id="ARBA00035259"/>
    </source>
</evidence>
<sequence length="741" mass="82984">MGTIDVALMLLLLVAVATAVVAYVVIYSRKRQQAQNAAEEARREAEEERQREVEQEAVRRAEEDERQRLGAERRQPEEELRKAEEERHKAEEVRRVGEEAQRKAGEEERLKSEAERKRLEPGKRGGRPRASPQDREKQEVQETKQRRPKPEIVCWKRGREWILAVEVPEDLLANSGLAVLQNASPLTQDGFSEGCWCLSQACGQVVVHWNEDEVPRETRIPLGEENYLLFKLSGQNQNQGRRVKSPSSGSYLVMVPDDWERDDALSGPPPVAPQSVSLTGYQAHFYILEKGGDGKIAFLTPEGESVVIESKASRFELVGVRLNDASEDMGPLFGEGPPQIRALDDQAWKDVGTIIVGEEGSGKRKWRTQFSPVPDGMEQGLPSEVLARKGGWYFVRFYDTNDDLVESLDFRFLCALREIRILQPSPLPSEDGHKPVCAEFLHEPGCAVEPADGLACSVQIECEDDKTILTIPPDPVCDETRWLVGPEGGPHVEVTILVERLWWAVGEEDNAPSEWEDQLLTLPCDEFVATSKKALWLRLPRRRWADEVLVGFEKSKASSYAIKVTERTIALPLRNFSDSQEVEDRMQKHPFKVWIKRDDKLIEGVSAVIPLSPSAVQVVSPPTPNWVGFGRKKTAIAKAVLQDGCGGIKVNGRPIRDYFKVAPPKAKRFLRRLLELNQVSEALSRMEVLITVRGSNPTAARQARAAAHALARALMSYDSKLKPSLKQAGFGGVRVTKVSSI</sequence>